<protein>
    <submittedName>
        <fullName evidence="1">Uncharacterized protein</fullName>
    </submittedName>
</protein>
<dbReference type="RefSeq" id="XP_027611319.1">
    <property type="nucleotide sequence ID" value="XM_027755518.1"/>
</dbReference>
<evidence type="ECO:0000313" key="1">
    <source>
        <dbReference type="EMBL" id="GBE80406.1"/>
    </source>
</evidence>
<sequence>MWDAMGVRMAYMLAYPMEGGTVRVEMMDLNHNIGEATAFSSHPSWLTAFSPISKNFAYWAQGAYGLTEAVVELKKMPAAPKRAMDAIRLNKNGYLLLPPMCS</sequence>
<dbReference type="EMBL" id="BFAD01000003">
    <property type="protein sequence ID" value="GBE80406.1"/>
    <property type="molecule type" value="Genomic_DNA"/>
</dbReference>
<dbReference type="Proteomes" id="UP000287166">
    <property type="component" value="Unassembled WGS sequence"/>
</dbReference>
<name>A0A401GDZ9_9APHY</name>
<comment type="caution">
    <text evidence="1">The sequence shown here is derived from an EMBL/GenBank/DDBJ whole genome shotgun (WGS) entry which is preliminary data.</text>
</comment>
<keyword evidence="2" id="KW-1185">Reference proteome</keyword>
<reference evidence="1 2" key="1">
    <citation type="journal article" date="2018" name="Sci. Rep.">
        <title>Genome sequence of the cauliflower mushroom Sparassis crispa (Hanabiratake) and its association with beneficial usage.</title>
        <authorList>
            <person name="Kiyama R."/>
            <person name="Furutani Y."/>
            <person name="Kawaguchi K."/>
            <person name="Nakanishi T."/>
        </authorList>
    </citation>
    <scope>NUCLEOTIDE SEQUENCE [LARGE SCALE GENOMIC DNA]</scope>
</reference>
<gene>
    <name evidence="1" type="ORF">SCP_0301210</name>
</gene>
<dbReference type="OrthoDB" id="2758182at2759"/>
<dbReference type="AlphaFoldDB" id="A0A401GDZ9"/>
<proteinExistence type="predicted"/>
<dbReference type="InParanoid" id="A0A401GDZ9"/>
<accession>A0A401GDZ9</accession>
<evidence type="ECO:0000313" key="2">
    <source>
        <dbReference type="Proteomes" id="UP000287166"/>
    </source>
</evidence>
<organism evidence="1 2">
    <name type="scientific">Sparassis crispa</name>
    <dbReference type="NCBI Taxonomy" id="139825"/>
    <lineage>
        <taxon>Eukaryota</taxon>
        <taxon>Fungi</taxon>
        <taxon>Dikarya</taxon>
        <taxon>Basidiomycota</taxon>
        <taxon>Agaricomycotina</taxon>
        <taxon>Agaricomycetes</taxon>
        <taxon>Polyporales</taxon>
        <taxon>Sparassidaceae</taxon>
        <taxon>Sparassis</taxon>
    </lineage>
</organism>
<dbReference type="GeneID" id="38777323"/>